<organism evidence="6">
    <name type="scientific">uncultured Rubrobacteraceae bacterium</name>
    <dbReference type="NCBI Taxonomy" id="349277"/>
    <lineage>
        <taxon>Bacteria</taxon>
        <taxon>Bacillati</taxon>
        <taxon>Actinomycetota</taxon>
        <taxon>Rubrobacteria</taxon>
        <taxon>Rubrobacterales</taxon>
        <taxon>Rubrobacteraceae</taxon>
        <taxon>environmental samples</taxon>
    </lineage>
</organism>
<dbReference type="GO" id="GO:0000160">
    <property type="term" value="P:phosphorelay signal transduction system"/>
    <property type="evidence" value="ECO:0007669"/>
    <property type="project" value="InterPro"/>
</dbReference>
<evidence type="ECO:0000259" key="4">
    <source>
        <dbReference type="PROSITE" id="PS50043"/>
    </source>
</evidence>
<dbReference type="InterPro" id="IPR000792">
    <property type="entry name" value="Tscrpt_reg_LuxR_C"/>
</dbReference>
<dbReference type="InterPro" id="IPR058245">
    <property type="entry name" value="NreC/VraR/RcsB-like_REC"/>
</dbReference>
<dbReference type="GO" id="GO:0003677">
    <property type="term" value="F:DNA binding"/>
    <property type="evidence" value="ECO:0007669"/>
    <property type="project" value="UniProtKB-KW"/>
</dbReference>
<dbReference type="CDD" id="cd06170">
    <property type="entry name" value="LuxR_C_like"/>
    <property type="match status" value="1"/>
</dbReference>
<dbReference type="PROSITE" id="PS50110">
    <property type="entry name" value="RESPONSE_REGULATORY"/>
    <property type="match status" value="1"/>
</dbReference>
<dbReference type="InterPro" id="IPR039420">
    <property type="entry name" value="WalR-like"/>
</dbReference>
<dbReference type="SMART" id="SM00448">
    <property type="entry name" value="REC"/>
    <property type="match status" value="1"/>
</dbReference>
<dbReference type="EMBL" id="CADCVI010000019">
    <property type="protein sequence ID" value="CAA9457160.1"/>
    <property type="molecule type" value="Genomic_DNA"/>
</dbReference>
<feature type="domain" description="Response regulatory" evidence="5">
    <location>
        <begin position="7"/>
        <end position="123"/>
    </location>
</feature>
<dbReference type="InterPro" id="IPR016032">
    <property type="entry name" value="Sig_transdc_resp-reg_C-effctor"/>
</dbReference>
<evidence type="ECO:0000256" key="2">
    <source>
        <dbReference type="ARBA" id="ARBA00023125"/>
    </source>
</evidence>
<dbReference type="CDD" id="cd17535">
    <property type="entry name" value="REC_NarL-like"/>
    <property type="match status" value="1"/>
</dbReference>
<dbReference type="InterPro" id="IPR001789">
    <property type="entry name" value="Sig_transdc_resp-reg_receiver"/>
</dbReference>
<dbReference type="PANTHER" id="PTHR43214">
    <property type="entry name" value="TWO-COMPONENT RESPONSE REGULATOR"/>
    <property type="match status" value="1"/>
</dbReference>
<keyword evidence="2" id="KW-0238">DNA-binding</keyword>
<evidence type="ECO:0000256" key="3">
    <source>
        <dbReference type="PROSITE-ProRule" id="PRU00169"/>
    </source>
</evidence>
<keyword evidence="1 3" id="KW-0597">Phosphoprotein</keyword>
<dbReference type="GO" id="GO:0006355">
    <property type="term" value="P:regulation of DNA-templated transcription"/>
    <property type="evidence" value="ECO:0007669"/>
    <property type="project" value="InterPro"/>
</dbReference>
<gene>
    <name evidence="6" type="ORF">AVDCRST_MAG25-271</name>
</gene>
<dbReference type="Pfam" id="PF00196">
    <property type="entry name" value="GerE"/>
    <property type="match status" value="1"/>
</dbReference>
<reference evidence="6" key="1">
    <citation type="submission" date="2020-02" db="EMBL/GenBank/DDBJ databases">
        <authorList>
            <person name="Meier V. D."/>
        </authorList>
    </citation>
    <scope>NUCLEOTIDE SEQUENCE</scope>
    <source>
        <strain evidence="6">AVDCRST_MAG25</strain>
    </source>
</reference>
<dbReference type="Gene3D" id="3.40.50.2300">
    <property type="match status" value="1"/>
</dbReference>
<sequence length="227" mass="24773">MTTAPIRVLLADDHTMFRQGLGEMLQTDEGIQVVGEAENGAEAVALARELAPDIVILDVEMPVMGAPEAMDKLLVLRPRPRIVVVTMHDDPGLVREMLALGASAYLVKSASMNELLSAVHAAAEHPEGPHDENVVMVVPRETMRQVEKGSNHLSARELEILLFVARGLSNRQISRVLHLSEATVKRHLANIYPKMGVSSRGEATRKALGEGWISTRDVTGAHDDTER</sequence>
<evidence type="ECO:0000256" key="1">
    <source>
        <dbReference type="ARBA" id="ARBA00022553"/>
    </source>
</evidence>
<dbReference type="PROSITE" id="PS50043">
    <property type="entry name" value="HTH_LUXR_2"/>
    <property type="match status" value="1"/>
</dbReference>
<dbReference type="SUPFAM" id="SSF46894">
    <property type="entry name" value="C-terminal effector domain of the bipartite response regulators"/>
    <property type="match status" value="1"/>
</dbReference>
<accession>A0A6J4QWM3</accession>
<proteinExistence type="predicted"/>
<dbReference type="InterPro" id="IPR011006">
    <property type="entry name" value="CheY-like_superfamily"/>
</dbReference>
<evidence type="ECO:0000313" key="6">
    <source>
        <dbReference type="EMBL" id="CAA9457160.1"/>
    </source>
</evidence>
<name>A0A6J4QWM3_9ACTN</name>
<dbReference type="SMART" id="SM00421">
    <property type="entry name" value="HTH_LUXR"/>
    <property type="match status" value="1"/>
</dbReference>
<dbReference type="AlphaFoldDB" id="A0A6J4QWM3"/>
<feature type="modified residue" description="4-aspartylphosphate" evidence="3">
    <location>
        <position position="58"/>
    </location>
</feature>
<dbReference type="PRINTS" id="PR00038">
    <property type="entry name" value="HTHLUXR"/>
</dbReference>
<protein>
    <submittedName>
        <fullName evidence="6">Two-component transcriptional response regulator, LuxR family</fullName>
    </submittedName>
</protein>
<dbReference type="Pfam" id="PF00072">
    <property type="entry name" value="Response_reg"/>
    <property type="match status" value="1"/>
</dbReference>
<dbReference type="SUPFAM" id="SSF52172">
    <property type="entry name" value="CheY-like"/>
    <property type="match status" value="1"/>
</dbReference>
<evidence type="ECO:0000259" key="5">
    <source>
        <dbReference type="PROSITE" id="PS50110"/>
    </source>
</evidence>
<dbReference type="PROSITE" id="PS00622">
    <property type="entry name" value="HTH_LUXR_1"/>
    <property type="match status" value="1"/>
</dbReference>
<feature type="domain" description="HTH luxR-type" evidence="4">
    <location>
        <begin position="146"/>
        <end position="211"/>
    </location>
</feature>